<dbReference type="RefSeq" id="WP_135973124.1">
    <property type="nucleotide sequence ID" value="NZ_CP039291.1"/>
</dbReference>
<proteinExistence type="predicted"/>
<sequence>MEVAGARTEFASTFALPDGSMRLDVSTGAVRTEVSGEWAPVDAALVDTGGAVEVASPVTPMRFSDGSGDEPFATIERDGHTLTFEMPFDLPAPDVEGSQLTYADVLPGVDLVVTVNGDATGFSEVLRVESPEAAAQAELQDLTFPVVTSDGIELAARDGGFVAADESGDPVFVSPTPVMWDSSSDVAEGATDAALGTVEDADPTVAPVGDEVVTAIPAEVAGDAVTITPDAGILADPATEWPVYIDPGVSGSLNQRSAVRTVIGNAYNFAGDEGVGLCSRATSTTCSHTFQSRVLYQFGGLQAVGGIEPGEVLSATFAVTGTHSYDCTPRPVTLHAVADFTAATPYPGGSYWKPLQTHTIAHRDGCTNGQVPRRIEFDATQMARDVAAANTANASFGIAVDESSMASWKRYGWDATFSVDYNRAPQAPASARTTDPDAACVWGGPRPVIRSATPTLRGVLHDPDGGAVRPMFAIDDVGSGARVWLAQDSPAQGSGAEHSITVPSGVLRDGGTYRWSMAGVDDRGAWGSPVGCELVVDLTPPATPGVTPVAGMPAVYAEGPAPAGGIGVEGRFTFGNGGSADVAWYQYQVAGGPVRTVPASSPTISVLPAVAGPQTLEVWSLDAAGWPSPRRTHRFTVGFAGVSDAWQLDEASGATAANTVTPGTRDLVVASGTTRADGLGREVGGHTGDLALRFDAPADGANTSAPVVRTDGTYSVMAFAKLDAVTSTATVVSQDGTHVSGFELGHRVDPACPAGTEGHCWAFSVPTSDAAGASRVVAMSTVPARAGSWVQLVGVRDAGTGTVRVGVCDLGSAGAPKRGNAVLSAGVAASARVGTYGGLQVGRGRVNGAAAHPWPGSVSQVRTYTGVVAIEQLRVSCLNPWSVLPALDPPAGDPAAPPPPPLPAPAPGTPAFLPAYVSSVHRDLLRRDPWFDELVGRTARLEAGHPLDVIPRDLVGSREWKIQFVGDTYRTYLGRPYDDGAFVWVDAMERGMDTFTVEIGVLGSAEYYQRAGSTDVEFVRALYRDLLGRAAGQGDVDTWVPHVGSAGRDAVARGVLLSTEHLNRVVDGAYRSVLGRPADPAGLSGSVDALRAGGSVPDLLVRLAASHEYQVARVRVS</sequence>
<reference evidence="2 3" key="1">
    <citation type="submission" date="2019-04" db="EMBL/GenBank/DDBJ databases">
        <title>Isolation and identification of Cellulomonas shaoxiangyii sp. Nov. isolated from feces of the Tibetan antelopes (Pantholops hodgsonii) in the Qinghai-Tibet plateau of China.</title>
        <authorList>
            <person name="Tian Z."/>
        </authorList>
    </citation>
    <scope>NUCLEOTIDE SEQUENCE [LARGE SCALE GENOMIC DNA]</scope>
    <source>
        <strain evidence="2 3">Z28</strain>
    </source>
</reference>
<feature type="domain" description="DUF4214" evidence="1">
    <location>
        <begin position="1001"/>
        <end position="1064"/>
    </location>
</feature>
<dbReference type="InterPro" id="IPR013320">
    <property type="entry name" value="ConA-like_dom_sf"/>
</dbReference>
<dbReference type="Pfam" id="PF13946">
    <property type="entry name" value="DUF4214"/>
    <property type="match status" value="1"/>
</dbReference>
<dbReference type="AlphaFoldDB" id="A0A4V1CN28"/>
<evidence type="ECO:0000313" key="3">
    <source>
        <dbReference type="Proteomes" id="UP000296469"/>
    </source>
</evidence>
<dbReference type="Gene3D" id="2.60.120.200">
    <property type="match status" value="1"/>
</dbReference>
<protein>
    <submittedName>
        <fullName evidence="2">DUF4214 domain-containing protein</fullName>
    </submittedName>
</protein>
<name>A0A4V1CN28_9CELL</name>
<evidence type="ECO:0000313" key="2">
    <source>
        <dbReference type="EMBL" id="QCB94995.1"/>
    </source>
</evidence>
<dbReference type="EMBL" id="CP039291">
    <property type="protein sequence ID" value="QCB94995.1"/>
    <property type="molecule type" value="Genomic_DNA"/>
</dbReference>
<dbReference type="SUPFAM" id="SSF49899">
    <property type="entry name" value="Concanavalin A-like lectins/glucanases"/>
    <property type="match status" value="1"/>
</dbReference>
<evidence type="ECO:0000259" key="1">
    <source>
        <dbReference type="Pfam" id="PF13946"/>
    </source>
</evidence>
<dbReference type="OrthoDB" id="176279at2"/>
<dbReference type="Proteomes" id="UP000296469">
    <property type="component" value="Chromosome"/>
</dbReference>
<organism evidence="2 3">
    <name type="scientific">Cellulomonas shaoxiangyii</name>
    <dbReference type="NCBI Taxonomy" id="2566013"/>
    <lineage>
        <taxon>Bacteria</taxon>
        <taxon>Bacillati</taxon>
        <taxon>Actinomycetota</taxon>
        <taxon>Actinomycetes</taxon>
        <taxon>Micrococcales</taxon>
        <taxon>Cellulomonadaceae</taxon>
        <taxon>Cellulomonas</taxon>
    </lineage>
</organism>
<dbReference type="InterPro" id="IPR025282">
    <property type="entry name" value="DUF4214"/>
</dbReference>
<gene>
    <name evidence="2" type="ORF">E5225_16920</name>
</gene>
<keyword evidence="3" id="KW-1185">Reference proteome</keyword>
<accession>A0A4V1CN28</accession>
<dbReference type="KEGG" id="celz:E5225_16920"/>